<keyword evidence="4" id="KW-1185">Reference proteome</keyword>
<evidence type="ECO:0000256" key="1">
    <source>
        <dbReference type="ARBA" id="ARBA00005043"/>
    </source>
</evidence>
<organism evidence="3 4">
    <name type="scientific">Wallemia mellicola (strain ATCC MYA-4683 / CBS 633.66)</name>
    <name type="common">Wallemia sebi (CBS 633.66)</name>
    <dbReference type="NCBI Taxonomy" id="671144"/>
    <lineage>
        <taxon>Eukaryota</taxon>
        <taxon>Fungi</taxon>
        <taxon>Dikarya</taxon>
        <taxon>Basidiomycota</taxon>
        <taxon>Wallemiomycotina</taxon>
        <taxon>Wallemiomycetes</taxon>
        <taxon>Wallemiales</taxon>
        <taxon>Wallemiaceae</taxon>
        <taxon>Wallemia</taxon>
    </lineage>
</organism>
<dbReference type="KEGG" id="wse:WALSEDRAFT_59232"/>
<dbReference type="HOGENOM" id="CLU_1215602_0_0_1"/>
<comment type="similarity">
    <text evidence="2">Belongs to the ELP6 family.</text>
</comment>
<evidence type="ECO:0000313" key="3">
    <source>
        <dbReference type="EMBL" id="EIM23496.1"/>
    </source>
</evidence>
<evidence type="ECO:0000256" key="2">
    <source>
        <dbReference type="ARBA" id="ARBA00008837"/>
    </source>
</evidence>
<name>I4YHQ4_WALMC</name>
<gene>
    <name evidence="3" type="ORF">WALSEDRAFT_59232</name>
</gene>
<dbReference type="GO" id="GO:0002098">
    <property type="term" value="P:tRNA wobble uridine modification"/>
    <property type="evidence" value="ECO:0007669"/>
    <property type="project" value="InterPro"/>
</dbReference>
<reference evidence="3 4" key="1">
    <citation type="journal article" date="2012" name="Fungal Genet. Biol.">
        <title>The genome of the xerotolerant mold Wallemia sebi reveals adaptations to osmotic stress and suggests cryptic sexual reproduction.</title>
        <authorList>
            <person name="Padamsee M."/>
            <person name="Kumar T.K.A."/>
            <person name="Riley R."/>
            <person name="Binder M."/>
            <person name="Boyd A."/>
            <person name="Calvo A.M."/>
            <person name="Furukawa K."/>
            <person name="Hesse C."/>
            <person name="Hohmann S."/>
            <person name="James T.Y."/>
            <person name="LaButti K."/>
            <person name="Lapidus A."/>
            <person name="Lindquist E."/>
            <person name="Lucas S."/>
            <person name="Miller K."/>
            <person name="Shantappa S."/>
            <person name="Grigoriev I.V."/>
            <person name="Hibbett D.S."/>
            <person name="McLaughlin D.J."/>
            <person name="Spatafora J.W."/>
            <person name="Aime M.C."/>
        </authorList>
    </citation>
    <scope>NUCLEOTIDE SEQUENCE [LARGE SCALE GENOMIC DNA]</scope>
    <source>
        <strain evidence="4">ATCC MYA-4683 / CBS 633.66</strain>
    </source>
</reference>
<comment type="pathway">
    <text evidence="1">tRNA modification; 5-methoxycarbonylmethyl-2-thiouridine-tRNA biosynthesis.</text>
</comment>
<dbReference type="InterPro" id="IPR027417">
    <property type="entry name" value="P-loop_NTPase"/>
</dbReference>
<dbReference type="AlphaFoldDB" id="I4YHQ4"/>
<dbReference type="GO" id="GO:0033588">
    <property type="term" value="C:elongator holoenzyme complex"/>
    <property type="evidence" value="ECO:0007669"/>
    <property type="project" value="InterPro"/>
</dbReference>
<dbReference type="InterPro" id="IPR018627">
    <property type="entry name" value="ELP6"/>
</dbReference>
<dbReference type="eggNOG" id="ENOG502SP1X">
    <property type="taxonomic scope" value="Eukaryota"/>
</dbReference>
<dbReference type="PANTHER" id="PTHR16184">
    <property type="entry name" value="ELONGATOR COMPLEX PROTEIN 6"/>
    <property type="match status" value="1"/>
</dbReference>
<dbReference type="OrthoDB" id="9995306at2759"/>
<dbReference type="Gene3D" id="3.40.50.300">
    <property type="entry name" value="P-loop containing nucleotide triphosphate hydrolases"/>
    <property type="match status" value="1"/>
</dbReference>
<dbReference type="EMBL" id="JH668224">
    <property type="protein sequence ID" value="EIM23496.1"/>
    <property type="molecule type" value="Genomic_DNA"/>
</dbReference>
<proteinExistence type="inferred from homology"/>
<sequence length="228" mass="25246">MTTLSELLPSRSRLTIIRDEPGCLGHFILIDQLKNAQMAQYPTTILATEHSKEHWMACVKKLGSPFHASTSYIDGLNKLAEGKENTLKELLEETTNSLRAHRQSDTPSKLLIDDLACLSWLGFPDSDIEWFVKSLLKMAEEIDADIVTIVHSPHHAALVESFSSIAIVTEPLSTGPSAEVTGQIKAYRGPLWDYTDSKPTGWIGWEKQFHLGDSSVDIFAKGLGKSVI</sequence>
<evidence type="ECO:0008006" key="5">
    <source>
        <dbReference type="Google" id="ProtNLM"/>
    </source>
</evidence>
<accession>I4YHQ4</accession>
<evidence type="ECO:0000313" key="4">
    <source>
        <dbReference type="Proteomes" id="UP000005242"/>
    </source>
</evidence>
<protein>
    <recommendedName>
        <fullName evidence="5">Elongator complex protein 5</fullName>
    </recommendedName>
</protein>
<dbReference type="UniPathway" id="UPA00988"/>
<dbReference type="RefSeq" id="XP_006956174.1">
    <property type="nucleotide sequence ID" value="XM_006956112.1"/>
</dbReference>
<feature type="non-terminal residue" evidence="3">
    <location>
        <position position="1"/>
    </location>
</feature>
<dbReference type="GeneID" id="18473238"/>
<dbReference type="PANTHER" id="PTHR16184:SF6">
    <property type="entry name" value="ELONGATOR COMPLEX PROTEIN 6"/>
    <property type="match status" value="1"/>
</dbReference>
<dbReference type="Proteomes" id="UP000005242">
    <property type="component" value="Unassembled WGS sequence"/>
</dbReference>
<dbReference type="InParanoid" id="I4YHQ4"/>